<dbReference type="InterPro" id="IPR011697">
    <property type="entry name" value="Peptidase_C26"/>
</dbReference>
<keyword evidence="8" id="KW-0862">Zinc</keyword>
<evidence type="ECO:0000256" key="9">
    <source>
        <dbReference type="PIRSR" id="PIRSR615527-1"/>
    </source>
</evidence>
<evidence type="ECO:0000256" key="4">
    <source>
        <dbReference type="ARBA" id="ARBA00022723"/>
    </source>
</evidence>
<dbReference type="Gene3D" id="3.30.40.10">
    <property type="entry name" value="Zinc/RING finger domain, C3HC4 (zinc finger)"/>
    <property type="match status" value="1"/>
</dbReference>
<comment type="caution">
    <text evidence="15">The sequence shown here is derived from an EMBL/GenBank/DDBJ whole genome shotgun (WGS) entry which is preliminary data.</text>
</comment>
<comment type="similarity">
    <text evidence="2">Belongs to the peptidase C26 family.</text>
</comment>
<name>A0AA88MQP3_TACVA</name>
<keyword evidence="16" id="KW-1185">Reference proteome</keyword>
<comment type="subcellular location">
    <subcellularLocation>
        <location evidence="1">Secreted</location>
        <location evidence="1">Extracellular space</location>
    </subcellularLocation>
</comment>
<dbReference type="CDD" id="cd16676">
    <property type="entry name" value="RING-H2_RNF122"/>
    <property type="match status" value="1"/>
</dbReference>
<dbReference type="GO" id="GO:0005576">
    <property type="term" value="C:extracellular region"/>
    <property type="evidence" value="ECO:0007669"/>
    <property type="project" value="UniProtKB-SubCell"/>
</dbReference>
<feature type="active site" evidence="11">
    <location>
        <position position="244"/>
    </location>
</feature>
<keyword evidence="6 10" id="KW-0863">Zinc-finger</keyword>
<evidence type="ECO:0000259" key="14">
    <source>
        <dbReference type="PROSITE" id="PS50089"/>
    </source>
</evidence>
<dbReference type="Gene3D" id="3.40.50.880">
    <property type="match status" value="1"/>
</dbReference>
<feature type="transmembrane region" description="Helical" evidence="12">
    <location>
        <begin position="307"/>
        <end position="331"/>
    </location>
</feature>
<gene>
    <name evidence="15" type="ORF">Q7C36_012230</name>
</gene>
<evidence type="ECO:0000313" key="16">
    <source>
        <dbReference type="Proteomes" id="UP001187315"/>
    </source>
</evidence>
<keyword evidence="12" id="KW-1133">Transmembrane helix</keyword>
<keyword evidence="4" id="KW-0479">Metal-binding</keyword>
<feature type="chain" id="PRO_5041736638" description="folate gamma-glutamyl hydrolase" evidence="13">
    <location>
        <begin position="21"/>
        <end position="424"/>
    </location>
</feature>
<dbReference type="InterPro" id="IPR001841">
    <property type="entry name" value="Znf_RING"/>
</dbReference>
<feature type="active site" description="Nucleophile" evidence="9 11">
    <location>
        <position position="133"/>
    </location>
</feature>
<dbReference type="PROSITE" id="PS51275">
    <property type="entry name" value="PEPTIDASE_C26_GGH"/>
    <property type="match status" value="1"/>
</dbReference>
<dbReference type="EC" id="3.4.19.9" evidence="11"/>
<accession>A0AA88MQP3</accession>
<evidence type="ECO:0000256" key="7">
    <source>
        <dbReference type="ARBA" id="ARBA00022801"/>
    </source>
</evidence>
<dbReference type="SMART" id="SM00184">
    <property type="entry name" value="RING"/>
    <property type="match status" value="1"/>
</dbReference>
<dbReference type="GO" id="GO:0046900">
    <property type="term" value="P:tetrahydrofolylpolyglutamate metabolic process"/>
    <property type="evidence" value="ECO:0007669"/>
    <property type="project" value="TreeGrafter"/>
</dbReference>
<dbReference type="Proteomes" id="UP001187315">
    <property type="component" value="Unassembled WGS sequence"/>
</dbReference>
<dbReference type="Pfam" id="PF07722">
    <property type="entry name" value="Peptidase_C26"/>
    <property type="match status" value="1"/>
</dbReference>
<evidence type="ECO:0000256" key="12">
    <source>
        <dbReference type="SAM" id="Phobius"/>
    </source>
</evidence>
<sequence>MLNRIAALPFLVLAVSCASAARLPLVETPNDRPVIGILTQEVNDSSLRLYGRTYIPSSYVKYIESGGARVIPIRLNQTREEHEKIFRSVNGLIFIGGAVDLETSDFAHTAGLYFRLALQANNEGDYFPIWGTCMGFQLLTVQVAGENLLSKTMAENISMPLNLTSEAQSSRMFASFPPELFKALSEEPLTGNFHHYGITEQVFVGNEKLSSFFTILSTNKAENGAVFVSTMEGKKYPFYGVQWHPEVNRFQWDPHYSFPHSKNAVQVSSLLAQFLVNEGCFCSLGSIFSNKSCTMPPVTFQDLPLNIYMVIFGTGIFVFVLSLIFCCYFISKLRHQAQSERFGYKEVILKGDTKKLNLHGTCAVCLEDFRVKDELGVLPCQHAFHRRCVVKWLEVRCVCPMCNKALGGGSEQHHSIGTLLDELV</sequence>
<feature type="active site" description="Proton donor" evidence="9">
    <location>
        <position position="244"/>
    </location>
</feature>
<evidence type="ECO:0000313" key="15">
    <source>
        <dbReference type="EMBL" id="KAK2840651.1"/>
    </source>
</evidence>
<proteinExistence type="inferred from homology"/>
<evidence type="ECO:0000256" key="1">
    <source>
        <dbReference type="ARBA" id="ARBA00004239"/>
    </source>
</evidence>
<dbReference type="Pfam" id="PF13639">
    <property type="entry name" value="zf-RING_2"/>
    <property type="match status" value="1"/>
</dbReference>
<dbReference type="InterPro" id="IPR015527">
    <property type="entry name" value="Pept_C26_g-glut_hydrolase"/>
</dbReference>
<dbReference type="InterPro" id="IPR029062">
    <property type="entry name" value="Class_I_gatase-like"/>
</dbReference>
<evidence type="ECO:0000256" key="11">
    <source>
        <dbReference type="PROSITE-ProRule" id="PRU00607"/>
    </source>
</evidence>
<evidence type="ECO:0000256" key="5">
    <source>
        <dbReference type="ARBA" id="ARBA00022729"/>
    </source>
</evidence>
<evidence type="ECO:0000256" key="2">
    <source>
        <dbReference type="ARBA" id="ARBA00011083"/>
    </source>
</evidence>
<evidence type="ECO:0000256" key="10">
    <source>
        <dbReference type="PROSITE-ProRule" id="PRU00175"/>
    </source>
</evidence>
<evidence type="ECO:0000256" key="6">
    <source>
        <dbReference type="ARBA" id="ARBA00022771"/>
    </source>
</evidence>
<dbReference type="PANTHER" id="PTHR11315:SF1">
    <property type="entry name" value="FOLATE GAMMA-GLUTAMYL HYDROLASE"/>
    <property type="match status" value="1"/>
</dbReference>
<keyword evidence="3" id="KW-0964">Secreted</keyword>
<evidence type="ECO:0000256" key="3">
    <source>
        <dbReference type="ARBA" id="ARBA00022525"/>
    </source>
</evidence>
<dbReference type="PROSITE" id="PS50089">
    <property type="entry name" value="ZF_RING_2"/>
    <property type="match status" value="1"/>
</dbReference>
<dbReference type="FunFam" id="3.40.50.880:FF:000024">
    <property type="entry name" value="Folate gamma-glutamyl hydrolase"/>
    <property type="match status" value="1"/>
</dbReference>
<dbReference type="SUPFAM" id="SSF52317">
    <property type="entry name" value="Class I glutamine amidotransferase-like"/>
    <property type="match status" value="1"/>
</dbReference>
<dbReference type="EMBL" id="JAVHJS010000012">
    <property type="protein sequence ID" value="KAK2840651.1"/>
    <property type="molecule type" value="Genomic_DNA"/>
</dbReference>
<dbReference type="PANTHER" id="PTHR11315">
    <property type="entry name" value="PROTEASE FAMILY C26 GAMMA-GLUTAMYL HYDROLASE"/>
    <property type="match status" value="1"/>
</dbReference>
<keyword evidence="7 11" id="KW-0378">Hydrolase</keyword>
<feature type="domain" description="RING-type" evidence="14">
    <location>
        <begin position="362"/>
        <end position="403"/>
    </location>
</feature>
<reference evidence="15" key="1">
    <citation type="submission" date="2023-08" db="EMBL/GenBank/DDBJ databases">
        <title>Pelteobagrus vachellii genome.</title>
        <authorList>
            <person name="Liu H."/>
        </authorList>
    </citation>
    <scope>NUCLEOTIDE SEQUENCE</scope>
    <source>
        <strain evidence="15">PRFRI_2022a</strain>
        <tissue evidence="15">Muscle</tissue>
    </source>
</reference>
<dbReference type="GO" id="GO:0005773">
    <property type="term" value="C:vacuole"/>
    <property type="evidence" value="ECO:0007669"/>
    <property type="project" value="TreeGrafter"/>
</dbReference>
<comment type="catalytic activity">
    <reaction evidence="11">
        <text>(6S)-5,6,7,8-tetrahydrofolyl-(gamma-L-Glu)(n) + (n-1) H2O = (6S)-5,6,7,8-tetrahydrofolate + (n-1) L-glutamate</text>
        <dbReference type="Rhea" id="RHEA:56784"/>
        <dbReference type="Rhea" id="RHEA-COMP:14738"/>
        <dbReference type="ChEBI" id="CHEBI:15377"/>
        <dbReference type="ChEBI" id="CHEBI:29985"/>
        <dbReference type="ChEBI" id="CHEBI:57453"/>
        <dbReference type="ChEBI" id="CHEBI:141005"/>
        <dbReference type="EC" id="3.4.19.9"/>
    </reaction>
</comment>
<feature type="signal peptide" evidence="13">
    <location>
        <begin position="1"/>
        <end position="20"/>
    </location>
</feature>
<dbReference type="SUPFAM" id="SSF57850">
    <property type="entry name" value="RING/U-box"/>
    <property type="match status" value="1"/>
</dbReference>
<dbReference type="InterPro" id="IPR013083">
    <property type="entry name" value="Znf_RING/FYVE/PHD"/>
</dbReference>
<protein>
    <recommendedName>
        <fullName evidence="11">folate gamma-glutamyl hydrolase</fullName>
        <ecNumber evidence="11">3.4.19.9</ecNumber>
    </recommendedName>
</protein>
<dbReference type="GO" id="GO:0008270">
    <property type="term" value="F:zinc ion binding"/>
    <property type="evidence" value="ECO:0007669"/>
    <property type="project" value="UniProtKB-KW"/>
</dbReference>
<keyword evidence="5 13" id="KW-0732">Signal</keyword>
<keyword evidence="12" id="KW-0812">Transmembrane</keyword>
<evidence type="ECO:0000256" key="8">
    <source>
        <dbReference type="ARBA" id="ARBA00022833"/>
    </source>
</evidence>
<dbReference type="GO" id="GO:0034722">
    <property type="term" value="F:gamma-glutamyl-peptidase activity"/>
    <property type="evidence" value="ECO:0007669"/>
    <property type="project" value="UniProtKB-UniRule"/>
</dbReference>
<evidence type="ECO:0000256" key="13">
    <source>
        <dbReference type="SAM" id="SignalP"/>
    </source>
</evidence>
<dbReference type="PROSITE" id="PS51273">
    <property type="entry name" value="GATASE_TYPE_1"/>
    <property type="match status" value="1"/>
</dbReference>
<keyword evidence="12" id="KW-0472">Membrane</keyword>
<dbReference type="PROSITE" id="PS51257">
    <property type="entry name" value="PROKAR_LIPOPROTEIN"/>
    <property type="match status" value="1"/>
</dbReference>
<dbReference type="AlphaFoldDB" id="A0AA88MQP3"/>
<organism evidence="15 16">
    <name type="scientific">Tachysurus vachellii</name>
    <name type="common">Darkbarbel catfish</name>
    <name type="synonym">Pelteobagrus vachellii</name>
    <dbReference type="NCBI Taxonomy" id="175792"/>
    <lineage>
        <taxon>Eukaryota</taxon>
        <taxon>Metazoa</taxon>
        <taxon>Chordata</taxon>
        <taxon>Craniata</taxon>
        <taxon>Vertebrata</taxon>
        <taxon>Euteleostomi</taxon>
        <taxon>Actinopterygii</taxon>
        <taxon>Neopterygii</taxon>
        <taxon>Teleostei</taxon>
        <taxon>Ostariophysi</taxon>
        <taxon>Siluriformes</taxon>
        <taxon>Bagridae</taxon>
        <taxon>Tachysurus</taxon>
    </lineage>
</organism>